<evidence type="ECO:0000313" key="2">
    <source>
        <dbReference type="EMBL" id="SDD68804.1"/>
    </source>
</evidence>
<accession>A0A1G6WSL8</accession>
<proteinExistence type="predicted"/>
<feature type="domain" description="Penicillin-binding C-terminal" evidence="1">
    <location>
        <begin position="1"/>
        <end position="81"/>
    </location>
</feature>
<dbReference type="STRING" id="641691.SAMN05421636_101412"/>
<reference evidence="2 3" key="1">
    <citation type="submission" date="2016-10" db="EMBL/GenBank/DDBJ databases">
        <authorList>
            <person name="de Groot N.N."/>
        </authorList>
    </citation>
    <scope>NUCLEOTIDE SEQUENCE [LARGE SCALE GENOMIC DNA]</scope>
    <source>
        <strain evidence="2 3">DSM 23421</strain>
    </source>
</reference>
<dbReference type="Proteomes" id="UP000199109">
    <property type="component" value="Unassembled WGS sequence"/>
</dbReference>
<gene>
    <name evidence="2" type="ORF">SAMN05421636_101412</name>
</gene>
<sequence length="84" mass="9535">MRFIYPKNGSRIGLTNNFEGKTNEMVIKLAHTQPEIGVFWYLNEKFLRQTQNFHEIGTIPSQGKHSITAIDALGNEVSVTITIE</sequence>
<dbReference type="InterPro" id="IPR009647">
    <property type="entry name" value="PBP_C"/>
</dbReference>
<organism evidence="2 3">
    <name type="scientific">Pricia antarctica</name>
    <dbReference type="NCBI Taxonomy" id="641691"/>
    <lineage>
        <taxon>Bacteria</taxon>
        <taxon>Pseudomonadati</taxon>
        <taxon>Bacteroidota</taxon>
        <taxon>Flavobacteriia</taxon>
        <taxon>Flavobacteriales</taxon>
        <taxon>Flavobacteriaceae</taxon>
        <taxon>Pricia</taxon>
    </lineage>
</organism>
<dbReference type="OrthoDB" id="9766909at2"/>
<dbReference type="AlphaFoldDB" id="A0A1G6WSL8"/>
<protein>
    <submittedName>
        <fullName evidence="2">Penicillin-binding protein 1C</fullName>
    </submittedName>
</protein>
<evidence type="ECO:0000313" key="3">
    <source>
        <dbReference type="Proteomes" id="UP000199109"/>
    </source>
</evidence>
<dbReference type="RefSeq" id="WP_091865184.1">
    <property type="nucleotide sequence ID" value="NZ_FNAO01000001.1"/>
</dbReference>
<name>A0A1G6WSL8_9FLAO</name>
<dbReference type="Pfam" id="PF06832">
    <property type="entry name" value="BiPBP_C"/>
    <property type="match status" value="1"/>
</dbReference>
<evidence type="ECO:0000259" key="1">
    <source>
        <dbReference type="Pfam" id="PF06832"/>
    </source>
</evidence>
<dbReference type="EMBL" id="FNAO01000001">
    <property type="protein sequence ID" value="SDD68804.1"/>
    <property type="molecule type" value="Genomic_DNA"/>
</dbReference>
<keyword evidence="3" id="KW-1185">Reference proteome</keyword>